<sequence>MSAPSPTKPLASRDANAPKSPPKAASSTDKEVEEKPQSMDYHRQALQKKLAEDNSKQVYVSPSDAIMSPGTKKLSDYKNKHFARAKPQSLFAKMESSKKAESATKPESSTNLESSTKPEEGGKDEDIL</sequence>
<protein>
    <submittedName>
        <fullName evidence="2">Uncharacterized protein</fullName>
    </submittedName>
</protein>
<feature type="compositionally biased region" description="Polar residues" evidence="1">
    <location>
        <begin position="105"/>
        <end position="115"/>
    </location>
</feature>
<dbReference type="InterPro" id="IPR007727">
    <property type="entry name" value="Spo12"/>
</dbReference>
<feature type="compositionally biased region" description="Basic and acidic residues" evidence="1">
    <location>
        <begin position="95"/>
        <end position="104"/>
    </location>
</feature>
<comment type="caution">
    <text evidence="2">The sequence shown here is derived from an EMBL/GenBank/DDBJ whole genome shotgun (WGS) entry which is preliminary data.</text>
</comment>
<accession>A0AA43TXN9</accession>
<organism evidence="2 3">
    <name type="scientific">Ramalina farinacea</name>
    <dbReference type="NCBI Taxonomy" id="258253"/>
    <lineage>
        <taxon>Eukaryota</taxon>
        <taxon>Fungi</taxon>
        <taxon>Dikarya</taxon>
        <taxon>Ascomycota</taxon>
        <taxon>Pezizomycotina</taxon>
        <taxon>Lecanoromycetes</taxon>
        <taxon>OSLEUM clade</taxon>
        <taxon>Lecanoromycetidae</taxon>
        <taxon>Lecanorales</taxon>
        <taxon>Lecanorineae</taxon>
        <taxon>Ramalinaceae</taxon>
        <taxon>Ramalina</taxon>
    </lineage>
</organism>
<evidence type="ECO:0000313" key="2">
    <source>
        <dbReference type="EMBL" id="MDI1491684.1"/>
    </source>
</evidence>
<dbReference type="EMBL" id="JAPUFD010000015">
    <property type="protein sequence ID" value="MDI1491684.1"/>
    <property type="molecule type" value="Genomic_DNA"/>
</dbReference>
<dbReference type="Pfam" id="PF05032">
    <property type="entry name" value="Spo12"/>
    <property type="match status" value="1"/>
</dbReference>
<feature type="compositionally biased region" description="Basic and acidic residues" evidence="1">
    <location>
        <begin position="116"/>
        <end position="128"/>
    </location>
</feature>
<evidence type="ECO:0000313" key="3">
    <source>
        <dbReference type="Proteomes" id="UP001161017"/>
    </source>
</evidence>
<gene>
    <name evidence="2" type="ORF">OHK93_002893</name>
</gene>
<evidence type="ECO:0000256" key="1">
    <source>
        <dbReference type="SAM" id="MobiDB-lite"/>
    </source>
</evidence>
<proteinExistence type="predicted"/>
<feature type="region of interest" description="Disordered" evidence="1">
    <location>
        <begin position="1"/>
        <end position="128"/>
    </location>
</feature>
<feature type="compositionally biased region" description="Basic and acidic residues" evidence="1">
    <location>
        <begin position="28"/>
        <end position="55"/>
    </location>
</feature>
<name>A0AA43TXN9_9LECA</name>
<reference evidence="2" key="1">
    <citation type="journal article" date="2023" name="Genome Biol. Evol.">
        <title>First Whole Genome Sequence and Flow Cytometry Genome Size Data for the Lichen-Forming Fungus Ramalina farinacea (Ascomycota).</title>
        <authorList>
            <person name="Llewellyn T."/>
            <person name="Mian S."/>
            <person name="Hill R."/>
            <person name="Leitch I.J."/>
            <person name="Gaya E."/>
        </authorList>
    </citation>
    <scope>NUCLEOTIDE SEQUENCE</scope>
    <source>
        <strain evidence="2">LIQ254RAFAR</strain>
    </source>
</reference>
<dbReference type="AlphaFoldDB" id="A0AA43TXN9"/>
<dbReference type="Proteomes" id="UP001161017">
    <property type="component" value="Unassembled WGS sequence"/>
</dbReference>
<keyword evidence="3" id="KW-1185">Reference proteome</keyword>